<dbReference type="RefSeq" id="WP_393012626.1">
    <property type="nucleotide sequence ID" value="NZ_JAZAQF010000059.1"/>
</dbReference>
<keyword evidence="2" id="KW-1185">Reference proteome</keyword>
<dbReference type="Pfam" id="PF11805">
    <property type="entry name" value="DUF3326"/>
    <property type="match status" value="1"/>
</dbReference>
<accession>A0ABW7C9S8</accession>
<dbReference type="EMBL" id="JAZAQF010000059">
    <property type="protein sequence ID" value="MFG3817916.1"/>
    <property type="molecule type" value="Genomic_DNA"/>
</dbReference>
<organism evidence="1 2">
    <name type="scientific">Limnothrix redekei LRLZ20PSL1</name>
    <dbReference type="NCBI Taxonomy" id="3112953"/>
    <lineage>
        <taxon>Bacteria</taxon>
        <taxon>Bacillati</taxon>
        <taxon>Cyanobacteriota</taxon>
        <taxon>Cyanophyceae</taxon>
        <taxon>Pseudanabaenales</taxon>
        <taxon>Pseudanabaenaceae</taxon>
        <taxon>Limnothrix</taxon>
    </lineage>
</organism>
<comment type="caution">
    <text evidence="1">The sequence shown here is derived from an EMBL/GenBank/DDBJ whole genome shotgun (WGS) entry which is preliminary data.</text>
</comment>
<dbReference type="Proteomes" id="UP001604335">
    <property type="component" value="Unassembled WGS sequence"/>
</dbReference>
<proteinExistence type="predicted"/>
<dbReference type="PANTHER" id="PTHR36891:SF1">
    <property type="entry name" value="OS01G0127400 PROTEIN"/>
    <property type="match status" value="1"/>
</dbReference>
<sequence>MQSAIVDRTRPFTAVLLIPTGIGATIGGYAGDGLPVARAMASAVDCLITHPNVLNGAMLYWPLPNTLYVEGYALDRLAAGDWGLRPVRQNRIALILDRAIEPELQRRQLQAADAARATLGIDVMAAIVTDRPLGVALKISASGASWGTIAQPASLLRAAERAIEAGAEAIAVVARFPDEDTPLTTAYRQGRGVDPIAGAEAVISHLVVREFAVPCAHAPALVSGPPAADLAPRSAAEELGHTFLPCVLAGLWRSPQFLRDWAQWQPLDITRNSIDVVITPTSACGGAAVLHWAAAGADILAVDDNATAMQVSPEALNLRATRVRSYLEAIGWLTARRAGLWPDALRPDPIMPLLPTPLLPTVDWPGD</sequence>
<evidence type="ECO:0000313" key="1">
    <source>
        <dbReference type="EMBL" id="MFG3817916.1"/>
    </source>
</evidence>
<evidence type="ECO:0000313" key="2">
    <source>
        <dbReference type="Proteomes" id="UP001604335"/>
    </source>
</evidence>
<dbReference type="PANTHER" id="PTHR36891">
    <property type="entry name" value="OS01G0127400 PROTEIN"/>
    <property type="match status" value="1"/>
</dbReference>
<protein>
    <submittedName>
        <fullName evidence="1">DUF3326 domain-containing protein</fullName>
    </submittedName>
</protein>
<name>A0ABW7C9S8_9CYAN</name>
<dbReference type="InterPro" id="IPR021763">
    <property type="entry name" value="DUF3326"/>
</dbReference>
<gene>
    <name evidence="1" type="ORF">VPK24_09740</name>
</gene>
<reference evidence="2" key="1">
    <citation type="journal article" date="2024" name="Algal Res.">
        <title>Biochemical, toxicological and genomic investigation of a high-biomass producing Limnothrix strain isolated from Italian shallow drinking water reservoir.</title>
        <authorList>
            <person name="Simonazzi M."/>
            <person name="Shishido T.K."/>
            <person name="Delbaje E."/>
            <person name="Wahlsten M."/>
            <person name="Fewer D.P."/>
            <person name="Sivonen K."/>
            <person name="Pezzolesi L."/>
            <person name="Pistocchi R."/>
        </authorList>
    </citation>
    <scope>NUCLEOTIDE SEQUENCE [LARGE SCALE GENOMIC DNA]</scope>
    <source>
        <strain evidence="2">LRLZ20PSL1</strain>
    </source>
</reference>